<dbReference type="Proteomes" id="UP000706124">
    <property type="component" value="Unassembled WGS sequence"/>
</dbReference>
<proteinExistence type="predicted"/>
<sequence length="258" mass="28456">MAATRHSARASYDCQLDPKLRLRILVLLVQWQLAVPWLSRGKSHCAVAVSVRGETVNARDRVKRAIRPRYYKKICRTAGVPPRIPAGVQLNFAAQDTDKAFEALSLQAELAEIEDIIYYRNLRRGSCQRSEAAEDTGITRTSGVRRLFVVSQQQLSRYPTRTTRPRQNVTEGCHNELLRTGLAEQPRAQRRQDLGAHEVSFSDWDLNEAGAGTGAGAGLLITSMNLGANADDYLSLPGEQTLATVGATNARLSLTPTE</sequence>
<accession>A0A9P7MHF4</accession>
<dbReference type="EMBL" id="SRPO01000029">
    <property type="protein sequence ID" value="KAG5946938.1"/>
    <property type="molecule type" value="Genomic_DNA"/>
</dbReference>
<protein>
    <submittedName>
        <fullName evidence="1">Uncharacterized protein</fullName>
    </submittedName>
</protein>
<gene>
    <name evidence="1" type="ORF">E4U60_003598</name>
</gene>
<organism evidence="1 2">
    <name type="scientific">Claviceps pazoutovae</name>
    <dbReference type="NCBI Taxonomy" id="1649127"/>
    <lineage>
        <taxon>Eukaryota</taxon>
        <taxon>Fungi</taxon>
        <taxon>Dikarya</taxon>
        <taxon>Ascomycota</taxon>
        <taxon>Pezizomycotina</taxon>
        <taxon>Sordariomycetes</taxon>
        <taxon>Hypocreomycetidae</taxon>
        <taxon>Hypocreales</taxon>
        <taxon>Clavicipitaceae</taxon>
        <taxon>Claviceps</taxon>
    </lineage>
</organism>
<reference evidence="1 2" key="1">
    <citation type="journal article" date="2020" name="bioRxiv">
        <title>Whole genome comparisons of ergot fungi reveals the divergence and evolution of species within the genus Claviceps are the result of varying mechanisms driving genome evolution and host range expansion.</title>
        <authorList>
            <person name="Wyka S.A."/>
            <person name="Mondo S.J."/>
            <person name="Liu M."/>
            <person name="Dettman J."/>
            <person name="Nalam V."/>
            <person name="Broders K.D."/>
        </authorList>
    </citation>
    <scope>NUCLEOTIDE SEQUENCE [LARGE SCALE GENOMIC DNA]</scope>
    <source>
        <strain evidence="1 2">CCC 1485</strain>
    </source>
</reference>
<keyword evidence="2" id="KW-1185">Reference proteome</keyword>
<name>A0A9P7MHF4_9HYPO</name>
<dbReference type="OrthoDB" id="103819at2759"/>
<evidence type="ECO:0000313" key="2">
    <source>
        <dbReference type="Proteomes" id="UP000706124"/>
    </source>
</evidence>
<dbReference type="AlphaFoldDB" id="A0A9P7MHF4"/>
<comment type="caution">
    <text evidence="1">The sequence shown here is derived from an EMBL/GenBank/DDBJ whole genome shotgun (WGS) entry which is preliminary data.</text>
</comment>
<evidence type="ECO:0000313" key="1">
    <source>
        <dbReference type="EMBL" id="KAG5946938.1"/>
    </source>
</evidence>